<evidence type="ECO:0000256" key="1">
    <source>
        <dbReference type="ARBA" id="ARBA00001936"/>
    </source>
</evidence>
<dbReference type="PANTHER" id="PTHR30231">
    <property type="entry name" value="DNA POLYMERASE III SUBUNIT EPSILON"/>
    <property type="match status" value="1"/>
</dbReference>
<keyword evidence="13 17" id="KW-0239">DNA-directed DNA polymerase</keyword>
<evidence type="ECO:0000256" key="9">
    <source>
        <dbReference type="ARBA" id="ARBA00022723"/>
    </source>
</evidence>
<keyword evidence="12 17" id="KW-0460">Magnesium</keyword>
<feature type="domain" description="Exonuclease" evidence="18">
    <location>
        <begin position="2"/>
        <end position="172"/>
    </location>
</feature>
<evidence type="ECO:0000256" key="5">
    <source>
        <dbReference type="ARBA" id="ARBA00022679"/>
    </source>
</evidence>
<evidence type="ECO:0000259" key="18">
    <source>
        <dbReference type="SMART" id="SM00479"/>
    </source>
</evidence>
<dbReference type="Gene3D" id="3.30.420.10">
    <property type="entry name" value="Ribonuclease H-like superfamily/Ribonuclease H"/>
    <property type="match status" value="1"/>
</dbReference>
<evidence type="ECO:0000256" key="13">
    <source>
        <dbReference type="ARBA" id="ARBA00022932"/>
    </source>
</evidence>
<evidence type="ECO:0000256" key="12">
    <source>
        <dbReference type="ARBA" id="ARBA00022842"/>
    </source>
</evidence>
<dbReference type="NCBIfam" id="NF004316">
    <property type="entry name" value="PRK05711.1"/>
    <property type="match status" value="1"/>
</dbReference>
<evidence type="ECO:0000256" key="3">
    <source>
        <dbReference type="ARBA" id="ARBA00012417"/>
    </source>
</evidence>
<comment type="catalytic activity">
    <reaction evidence="16 17">
        <text>DNA(n) + a 2'-deoxyribonucleoside 5'-triphosphate = DNA(n+1) + diphosphate</text>
        <dbReference type="Rhea" id="RHEA:22508"/>
        <dbReference type="Rhea" id="RHEA-COMP:17339"/>
        <dbReference type="Rhea" id="RHEA-COMP:17340"/>
        <dbReference type="ChEBI" id="CHEBI:33019"/>
        <dbReference type="ChEBI" id="CHEBI:61560"/>
        <dbReference type="ChEBI" id="CHEBI:173112"/>
        <dbReference type="EC" id="2.7.7.7"/>
    </reaction>
</comment>
<sequence length="227" mass="24842">MREIVLDTETTGFKPEEGHRLVEIGCIELVNHLATGERFHVYINPERDMPPEAFAVHGLSAEFLSDKPVFNDVAADFVAFIGDAPLVIHNAAFDMHFLNWELKIAGYPVMPKDRAVDTLLMARQKFPGSPATLDALCKRFGVDNSNRTLHGALLDAQLLAEVYLELLGGRQTGLALAGGPAAKAGSAAALRIDRPFREARVFAVSEEEAAAHAELVKKLKNPLWAME</sequence>
<keyword evidence="9 17" id="KW-0479">Metal-binding</keyword>
<keyword evidence="11 17" id="KW-0269">Exonuclease</keyword>
<dbReference type="CDD" id="cd06131">
    <property type="entry name" value="DNA_pol_III_epsilon_Ecoli_like"/>
    <property type="match status" value="1"/>
</dbReference>
<dbReference type="GO" id="GO:0003887">
    <property type="term" value="F:DNA-directed DNA polymerase activity"/>
    <property type="evidence" value="ECO:0007669"/>
    <property type="project" value="UniProtKB-EC"/>
</dbReference>
<evidence type="ECO:0000256" key="10">
    <source>
        <dbReference type="ARBA" id="ARBA00022801"/>
    </source>
</evidence>
<dbReference type="EMBL" id="JAUSVU010000010">
    <property type="protein sequence ID" value="MDQ0534182.1"/>
    <property type="molecule type" value="Genomic_DNA"/>
</dbReference>
<keyword evidence="20" id="KW-1185">Reference proteome</keyword>
<keyword evidence="14 17" id="KW-0464">Manganese</keyword>
<dbReference type="NCBIfam" id="TIGR01406">
    <property type="entry name" value="dnaQ_proteo"/>
    <property type="match status" value="1"/>
</dbReference>
<dbReference type="InterPro" id="IPR012337">
    <property type="entry name" value="RNaseH-like_sf"/>
</dbReference>
<evidence type="ECO:0000256" key="14">
    <source>
        <dbReference type="ARBA" id="ARBA00023211"/>
    </source>
</evidence>
<keyword evidence="7 17" id="KW-0235">DNA replication</keyword>
<keyword evidence="5 17" id="KW-0808">Transferase</keyword>
<organism evidence="19 20">
    <name type="scientific">Azospirillum picis</name>
    <dbReference type="NCBI Taxonomy" id="488438"/>
    <lineage>
        <taxon>Bacteria</taxon>
        <taxon>Pseudomonadati</taxon>
        <taxon>Pseudomonadota</taxon>
        <taxon>Alphaproteobacteria</taxon>
        <taxon>Rhodospirillales</taxon>
        <taxon>Azospirillaceae</taxon>
        <taxon>Azospirillum</taxon>
    </lineage>
</organism>
<keyword evidence="6 17" id="KW-0548">Nucleotidyltransferase</keyword>
<evidence type="ECO:0000256" key="8">
    <source>
        <dbReference type="ARBA" id="ARBA00022722"/>
    </source>
</evidence>
<evidence type="ECO:0000313" key="19">
    <source>
        <dbReference type="EMBL" id="MDQ0534182.1"/>
    </source>
</evidence>
<keyword evidence="8 17" id="KW-0540">Nuclease</keyword>
<dbReference type="Pfam" id="PF00929">
    <property type="entry name" value="RNase_T"/>
    <property type="match status" value="1"/>
</dbReference>
<comment type="cofactor">
    <cofactor evidence="2 17">
        <name>Mg(2+)</name>
        <dbReference type="ChEBI" id="CHEBI:18420"/>
    </cofactor>
</comment>
<evidence type="ECO:0000256" key="7">
    <source>
        <dbReference type="ARBA" id="ARBA00022705"/>
    </source>
</evidence>
<reference evidence="19 20" key="1">
    <citation type="submission" date="2023-07" db="EMBL/GenBank/DDBJ databases">
        <title>Genomic Encyclopedia of Type Strains, Phase IV (KMG-IV): sequencing the most valuable type-strain genomes for metagenomic binning, comparative biology and taxonomic classification.</title>
        <authorList>
            <person name="Goeker M."/>
        </authorList>
    </citation>
    <scope>NUCLEOTIDE SEQUENCE [LARGE SCALE GENOMIC DNA]</scope>
    <source>
        <strain evidence="19 20">DSM 19922</strain>
    </source>
</reference>
<evidence type="ECO:0000313" key="20">
    <source>
        <dbReference type="Proteomes" id="UP001244552"/>
    </source>
</evidence>
<proteinExistence type="predicted"/>
<comment type="cofactor">
    <cofactor evidence="1 17">
        <name>Mn(2+)</name>
        <dbReference type="ChEBI" id="CHEBI:29035"/>
    </cofactor>
</comment>
<evidence type="ECO:0000256" key="17">
    <source>
        <dbReference type="RuleBase" id="RU364087"/>
    </source>
</evidence>
<evidence type="ECO:0000256" key="4">
    <source>
        <dbReference type="ARBA" id="ARBA00020352"/>
    </source>
</evidence>
<dbReference type="InterPro" id="IPR006054">
    <property type="entry name" value="DnaQ"/>
</dbReference>
<dbReference type="InterPro" id="IPR013520">
    <property type="entry name" value="Ribonucl_H"/>
</dbReference>
<dbReference type="NCBIfam" id="TIGR00573">
    <property type="entry name" value="dnaq"/>
    <property type="match status" value="1"/>
</dbReference>
<comment type="function">
    <text evidence="15 17">DNA polymerase III is a complex, multichain enzyme responsible for most of the replicative synthesis in bacteria. The epsilon subunit contain the editing function and is a proofreading 3'-5' exonuclease.</text>
</comment>
<comment type="caution">
    <text evidence="19">The sequence shown here is derived from an EMBL/GenBank/DDBJ whole genome shotgun (WGS) entry which is preliminary data.</text>
</comment>
<evidence type="ECO:0000256" key="6">
    <source>
        <dbReference type="ARBA" id="ARBA00022695"/>
    </source>
</evidence>
<evidence type="ECO:0000256" key="2">
    <source>
        <dbReference type="ARBA" id="ARBA00001946"/>
    </source>
</evidence>
<evidence type="ECO:0000256" key="15">
    <source>
        <dbReference type="ARBA" id="ARBA00025483"/>
    </source>
</evidence>
<dbReference type="InterPro" id="IPR006309">
    <property type="entry name" value="DnaQ_proteo"/>
</dbReference>
<protein>
    <recommendedName>
        <fullName evidence="4 17">DNA polymerase III subunit epsilon</fullName>
        <ecNumber evidence="3 17">2.7.7.7</ecNumber>
    </recommendedName>
</protein>
<dbReference type="Proteomes" id="UP001244552">
    <property type="component" value="Unassembled WGS sequence"/>
</dbReference>
<dbReference type="InterPro" id="IPR036397">
    <property type="entry name" value="RNaseH_sf"/>
</dbReference>
<name>A0ABU0ML85_9PROT</name>
<accession>A0ABU0ML85</accession>
<dbReference type="SUPFAM" id="SSF53098">
    <property type="entry name" value="Ribonuclease H-like"/>
    <property type="match status" value="1"/>
</dbReference>
<dbReference type="RefSeq" id="WP_209983128.1">
    <property type="nucleotide sequence ID" value="NZ_JAGINO010000010.1"/>
</dbReference>
<evidence type="ECO:0000256" key="11">
    <source>
        <dbReference type="ARBA" id="ARBA00022839"/>
    </source>
</evidence>
<keyword evidence="10 17" id="KW-0378">Hydrolase</keyword>
<dbReference type="SMART" id="SM00479">
    <property type="entry name" value="EXOIII"/>
    <property type="match status" value="1"/>
</dbReference>
<dbReference type="EC" id="2.7.7.7" evidence="3 17"/>
<comment type="subunit">
    <text evidence="17">DNA polymerase III contains a core (composed of alpha, epsilon and theta chains) that associates with a tau subunit. This core dimerizes to form the POLIII' complex. PolIII' associates with the gamma complex (composed of gamma, delta, delta', psi and chi chains) and with the beta chain to form the complete DNA polymerase III complex.</text>
</comment>
<evidence type="ECO:0000256" key="16">
    <source>
        <dbReference type="ARBA" id="ARBA00049244"/>
    </source>
</evidence>
<dbReference type="PANTHER" id="PTHR30231:SF41">
    <property type="entry name" value="DNA POLYMERASE III SUBUNIT EPSILON"/>
    <property type="match status" value="1"/>
</dbReference>
<gene>
    <name evidence="17" type="primary">dnaQ</name>
    <name evidence="19" type="ORF">QO018_003053</name>
</gene>